<evidence type="ECO:0000313" key="3">
    <source>
        <dbReference type="EnsemblFungi" id="CEF73556"/>
    </source>
</evidence>
<organism evidence="2 4">
    <name type="scientific">Gibberella zeae (strain ATCC MYA-4620 / CBS 123657 / FGSC 9075 / NRRL 31084 / PH-1)</name>
    <name type="common">Wheat head blight fungus</name>
    <name type="synonym">Fusarium graminearum</name>
    <dbReference type="NCBI Taxonomy" id="229533"/>
    <lineage>
        <taxon>Eukaryota</taxon>
        <taxon>Fungi</taxon>
        <taxon>Dikarya</taxon>
        <taxon>Ascomycota</taxon>
        <taxon>Pezizomycotina</taxon>
        <taxon>Sordariomycetes</taxon>
        <taxon>Hypocreomycetidae</taxon>
        <taxon>Hypocreales</taxon>
        <taxon>Nectriaceae</taxon>
        <taxon>Fusarium</taxon>
    </lineage>
</organism>
<reference evidence="3 4" key="1">
    <citation type="journal article" date="2007" name="Science">
        <title>The Fusarium graminearum genome reveals a link between localized polymorphism and pathogen specialization.</title>
        <authorList>
            <person name="Cuomo C.A."/>
            <person name="Gueldener U."/>
            <person name="Xu J.-R."/>
            <person name="Trail F."/>
            <person name="Turgeon B.G."/>
            <person name="Di Pietro A."/>
            <person name="Walton J.D."/>
            <person name="Ma L.-J."/>
            <person name="Baker S.E."/>
            <person name="Rep M."/>
            <person name="Adam G."/>
            <person name="Antoniw J."/>
            <person name="Baldwin T."/>
            <person name="Calvo S.E."/>
            <person name="Chang Y.-L."/>
            <person name="DeCaprio D."/>
            <person name="Gale L.R."/>
            <person name="Gnerre S."/>
            <person name="Goswami R.S."/>
            <person name="Hammond-Kosack K."/>
            <person name="Harris L.J."/>
            <person name="Hilburn K."/>
            <person name="Kennell J.C."/>
            <person name="Kroken S."/>
            <person name="Magnuson J.K."/>
            <person name="Mannhaupt G."/>
            <person name="Mauceli E.W."/>
            <person name="Mewes H.-W."/>
            <person name="Mitterbauer R."/>
            <person name="Muehlbauer G."/>
            <person name="Muensterkoetter M."/>
            <person name="Nelson D."/>
            <person name="O'Donnell K."/>
            <person name="Ouellet T."/>
            <person name="Qi W."/>
            <person name="Quesneville H."/>
            <person name="Roncero M.I.G."/>
            <person name="Seong K.-Y."/>
            <person name="Tetko I.V."/>
            <person name="Urban M."/>
            <person name="Waalwijk C."/>
            <person name="Ward T.J."/>
            <person name="Yao J."/>
            <person name="Birren B.W."/>
            <person name="Kistler H.C."/>
        </authorList>
    </citation>
    <scope>NUCLEOTIDE SEQUENCE [LARGE SCALE GENOMIC DNA]</scope>
    <source>
        <strain evidence="4">ATCC MYA-4620 / CBS 123657 / FGSC 9075 / NRRL 31084 / PH-1</strain>
        <strain evidence="3">PH-1 / ATCC MYA-4620 / FGSC 9075 / NRRL 31084</strain>
    </source>
</reference>
<sequence length="413" mass="45429">MSALLTRDIRSPANSMPTSHWSASDFAGAVAVASPLSRSTLTRSLTTEDGGSVQHHIQTFHRFTVLQGSLRSGHYMLKLSVMYRKPRLCASRRTRPVSSRRIESNSTQSPFTVDAKLDPDSSYSTAISLMLLDIPVASPVGSMRDIDDGSLMSNLEASVDTILLAAPCTSSSSRGRQLMALACSLPSASLFFIIPISDKIQQRYQQYCFGLHLPNSLGNSARLRRDISLNSQAFCLVDSGTYVRAYGAIAVLPQLGMRCVDLESQPPLQLYSYTRTETHSAIVWEVNDRLLITDSKDGQCHAIVLSPPPTEFVRVRVGLSIKPWVNQTSRIALQARHDTQTSMSLRYLDTLELPYQSPDLVMIHSTTRSSACLTHAAELLEPKVSSTLKRTACSPNPNPNNPKENAGIFSYLH</sequence>
<dbReference type="EnsemblFungi" id="CEF73556">
    <property type="protein sequence ID" value="CEF73556"/>
    <property type="gene ID" value="FGRRES_11950"/>
</dbReference>
<dbReference type="AlphaFoldDB" id="I1S532"/>
<dbReference type="HOGENOM" id="CLU_665723_0_0_1"/>
<dbReference type="EMBL" id="HG970332">
    <property type="protein sequence ID" value="CEF73556.1"/>
    <property type="molecule type" value="Genomic_DNA"/>
</dbReference>
<gene>
    <name evidence="2" type="ORF">FGRAMPH1_01T03501</name>
</gene>
<reference evidence="2 4" key="3">
    <citation type="journal article" date="2015" name="BMC Genomics">
        <title>The completed genome sequence of the pathogenic ascomycete fungus Fusarium graminearum.</title>
        <authorList>
            <person name="King R."/>
            <person name="Urban M."/>
            <person name="Hammond-Kosack M.C."/>
            <person name="Hassani-Pak K."/>
            <person name="Hammond-Kosack K.E."/>
        </authorList>
    </citation>
    <scope>NUCLEOTIDE SEQUENCE [LARGE SCALE GENOMIC DNA]</scope>
    <source>
        <strain evidence="4">ATCC MYA-4620 / CBS 123657 / FGSC 9075 / NRRL 31084 / PH-1</strain>
        <strain evidence="2">PH-1</strain>
    </source>
</reference>
<proteinExistence type="predicted"/>
<dbReference type="KEGG" id="fgr:FGSG_11950"/>
<dbReference type="InParanoid" id="I1S532"/>
<dbReference type="Proteomes" id="UP000070720">
    <property type="component" value="Chromosome 1"/>
</dbReference>
<reference evidence="3 4" key="2">
    <citation type="journal article" date="2010" name="Nature">
        <title>Comparative genomics reveals mobile pathogenicity chromosomes in Fusarium.</title>
        <authorList>
            <person name="Ma L.J."/>
            <person name="van der Does H.C."/>
            <person name="Borkovich K.A."/>
            <person name="Coleman J.J."/>
            <person name="Daboussi M.J."/>
            <person name="Di Pietro A."/>
            <person name="Dufresne M."/>
            <person name="Freitag M."/>
            <person name="Grabherr M."/>
            <person name="Henrissat B."/>
            <person name="Houterman P.M."/>
            <person name="Kang S."/>
            <person name="Shim W.B."/>
            <person name="Woloshuk C."/>
            <person name="Xie X."/>
            <person name="Xu J.R."/>
            <person name="Antoniw J."/>
            <person name="Baker S.E."/>
            <person name="Bluhm B.H."/>
            <person name="Breakspear A."/>
            <person name="Brown D.W."/>
            <person name="Butchko R.A."/>
            <person name="Chapman S."/>
            <person name="Coulson R."/>
            <person name="Coutinho P.M."/>
            <person name="Danchin E.G."/>
            <person name="Diener A."/>
            <person name="Gale L.R."/>
            <person name="Gardiner D.M."/>
            <person name="Goff S."/>
            <person name="Hammond-Kosack K.E."/>
            <person name="Hilburn K."/>
            <person name="Hua-Van A."/>
            <person name="Jonkers W."/>
            <person name="Kazan K."/>
            <person name="Kodira C.D."/>
            <person name="Koehrsen M."/>
            <person name="Kumar L."/>
            <person name="Lee Y.H."/>
            <person name="Li L."/>
            <person name="Manners J.M."/>
            <person name="Miranda-Saavedra D."/>
            <person name="Mukherjee M."/>
            <person name="Park G."/>
            <person name="Park J."/>
            <person name="Park S.Y."/>
            <person name="Proctor R.H."/>
            <person name="Regev A."/>
            <person name="Ruiz-Roldan M.C."/>
            <person name="Sain D."/>
            <person name="Sakthikumar S."/>
            <person name="Sykes S."/>
            <person name="Schwartz D.C."/>
            <person name="Turgeon B.G."/>
            <person name="Wapinski I."/>
            <person name="Yoder O."/>
            <person name="Young S."/>
            <person name="Zeng Q."/>
            <person name="Zhou S."/>
            <person name="Galagan J."/>
            <person name="Cuomo C.A."/>
            <person name="Kistler H.C."/>
            <person name="Rep M."/>
        </authorList>
    </citation>
    <scope>GENOME REANNOTATION</scope>
    <source>
        <strain evidence="4">ATCC MYA-4620 / CBS 123657 / FGSC 9075 / NRRL 31084 / PH-1</strain>
        <strain evidence="3">PH-1 / ATCC MYA-4620 / FGSC 9075 / NRRL 31084</strain>
    </source>
</reference>
<dbReference type="OrthoDB" id="10533411at2759"/>
<accession>I1S532</accession>
<evidence type="ECO:0000313" key="4">
    <source>
        <dbReference type="Proteomes" id="UP000070720"/>
    </source>
</evidence>
<evidence type="ECO:0000313" key="2">
    <source>
        <dbReference type="EMBL" id="CEF73556.1"/>
    </source>
</evidence>
<dbReference type="VEuPathDB" id="FungiDB:FGRAMPH1_01G03501"/>
<dbReference type="RefSeq" id="XP_011317226.1">
    <property type="nucleotide sequence ID" value="XM_011318924.1"/>
</dbReference>
<evidence type="ECO:0000256" key="1">
    <source>
        <dbReference type="SAM" id="MobiDB-lite"/>
    </source>
</evidence>
<protein>
    <submittedName>
        <fullName evidence="2">Chromosome 1, complete genome</fullName>
    </submittedName>
</protein>
<feature type="region of interest" description="Disordered" evidence="1">
    <location>
        <begin position="389"/>
        <end position="413"/>
    </location>
</feature>
<name>I1S532_GIBZE</name>
<reference evidence="3" key="4">
    <citation type="submission" date="2017-01" db="UniProtKB">
        <authorList>
            <consortium name="EnsemblFungi"/>
        </authorList>
    </citation>
    <scope>IDENTIFICATION</scope>
    <source>
        <strain evidence="3">PH-1 / ATCC MYA-4620 / FGSC 9075 / NRRL 31084</strain>
    </source>
</reference>
<accession>A0A098D6I1</accession>
<keyword evidence="4" id="KW-1185">Reference proteome</keyword>